<evidence type="ECO:0000259" key="1">
    <source>
        <dbReference type="Pfam" id="PF01965"/>
    </source>
</evidence>
<organism evidence="2 3">
    <name type="scientific">Anaerotignum faecicola</name>
    <dbReference type="NCBI Taxonomy" id="2358141"/>
    <lineage>
        <taxon>Bacteria</taxon>
        <taxon>Bacillati</taxon>
        <taxon>Bacillota</taxon>
        <taxon>Clostridia</taxon>
        <taxon>Lachnospirales</taxon>
        <taxon>Anaerotignaceae</taxon>
        <taxon>Anaerotignum</taxon>
    </lineage>
</organism>
<dbReference type="NCBIfam" id="TIGR01383">
    <property type="entry name" value="not_thiJ"/>
    <property type="match status" value="1"/>
</dbReference>
<feature type="domain" description="DJ-1/PfpI" evidence="1">
    <location>
        <begin position="2"/>
        <end position="163"/>
    </location>
</feature>
<dbReference type="AlphaFoldDB" id="A0A401LBL9"/>
<keyword evidence="3" id="KW-1185">Reference proteome</keyword>
<dbReference type="GO" id="GO:0005737">
    <property type="term" value="C:cytoplasm"/>
    <property type="evidence" value="ECO:0007669"/>
    <property type="project" value="TreeGrafter"/>
</dbReference>
<dbReference type="Pfam" id="PF01965">
    <property type="entry name" value="DJ-1_PfpI"/>
    <property type="match status" value="1"/>
</dbReference>
<gene>
    <name evidence="2" type="ORF">KGMB03357_06320</name>
</gene>
<dbReference type="CDD" id="cd03135">
    <property type="entry name" value="GATase1_DJ-1"/>
    <property type="match status" value="1"/>
</dbReference>
<dbReference type="InterPro" id="IPR006287">
    <property type="entry name" value="DJ-1"/>
</dbReference>
<evidence type="ECO:0000313" key="3">
    <source>
        <dbReference type="Proteomes" id="UP000287361"/>
    </source>
</evidence>
<dbReference type="Proteomes" id="UP000287361">
    <property type="component" value="Unassembled WGS sequence"/>
</dbReference>
<sequence length="183" mass="19438">MKKVYVFLAEGFEEMEAVTPIDLLRRAGVDAKLVSVTGNRAVTGAHGVTYLADLLFEEIEEDADMLVLPGGLPGTTNLQAHEGLTKLLLKQHEAHKWVAAICAAPMVLGALGIVKDRHATIYPGIEDKLIGAAPLTDEVVVDGNVITSRAPGTAIPFAIALAELLTDEKTAAALTEDLVFRKA</sequence>
<proteinExistence type="predicted"/>
<dbReference type="InterPro" id="IPR029062">
    <property type="entry name" value="Class_I_gatase-like"/>
</dbReference>
<protein>
    <submittedName>
        <fullName evidence="2">Thiazole biosynthesis protein ThiJ</fullName>
    </submittedName>
</protein>
<accession>A0A401LBL9</accession>
<evidence type="ECO:0000313" key="2">
    <source>
        <dbReference type="EMBL" id="GCB28971.1"/>
    </source>
</evidence>
<dbReference type="PANTHER" id="PTHR48094">
    <property type="entry name" value="PROTEIN/NUCLEIC ACID DEGLYCASE DJ-1-RELATED"/>
    <property type="match status" value="1"/>
</dbReference>
<name>A0A401LBL9_9FIRM</name>
<dbReference type="InterPro" id="IPR050325">
    <property type="entry name" value="Prot/Nucl_acid_deglycase"/>
</dbReference>
<dbReference type="InterPro" id="IPR002818">
    <property type="entry name" value="DJ-1/PfpI"/>
</dbReference>
<dbReference type="OrthoDB" id="9800516at2"/>
<dbReference type="EMBL" id="BHVZ01000001">
    <property type="protein sequence ID" value="GCB28971.1"/>
    <property type="molecule type" value="Genomic_DNA"/>
</dbReference>
<reference evidence="2 3" key="1">
    <citation type="submission" date="2018-10" db="EMBL/GenBank/DDBJ databases">
        <title>Draft Genome Sequence of Anaerotignum sp. KCTC 15736.</title>
        <authorList>
            <person name="Choi S.H."/>
            <person name="Kim J.S."/>
            <person name="Kang S.W."/>
            <person name="Lee J.S."/>
            <person name="Park S.H."/>
        </authorList>
    </citation>
    <scope>NUCLEOTIDE SEQUENCE [LARGE SCALE GENOMIC DNA]</scope>
    <source>
        <strain evidence="2 3">KCTC 15736</strain>
    </source>
</reference>
<dbReference type="Gene3D" id="3.40.50.880">
    <property type="match status" value="1"/>
</dbReference>
<dbReference type="PANTHER" id="PTHR48094:SF12">
    <property type="entry name" value="PARKINSON DISEASE PROTEIN 7 HOMOLOG"/>
    <property type="match status" value="1"/>
</dbReference>
<dbReference type="SUPFAM" id="SSF52317">
    <property type="entry name" value="Class I glutamine amidotransferase-like"/>
    <property type="match status" value="1"/>
</dbReference>
<comment type="caution">
    <text evidence="2">The sequence shown here is derived from an EMBL/GenBank/DDBJ whole genome shotgun (WGS) entry which is preliminary data.</text>
</comment>